<feature type="transmembrane region" description="Helical" evidence="7">
    <location>
        <begin position="135"/>
        <end position="159"/>
    </location>
</feature>
<protein>
    <submittedName>
        <fullName evidence="10">ATP-binding cassette sub- D member 2</fullName>
    </submittedName>
</protein>
<keyword evidence="2" id="KW-0813">Transport</keyword>
<comment type="similarity">
    <text evidence="1">Belongs to the ABC transporter superfamily. ABCD family. Peroxisomal fatty acyl CoA transporter (TC 3.A.1.203) subfamily.</text>
</comment>
<dbReference type="SUPFAM" id="SSF52540">
    <property type="entry name" value="P-loop containing nucleoside triphosphate hydrolases"/>
    <property type="match status" value="1"/>
</dbReference>
<evidence type="ECO:0000256" key="1">
    <source>
        <dbReference type="ARBA" id="ARBA00008575"/>
    </source>
</evidence>
<dbReference type="InterPro" id="IPR036640">
    <property type="entry name" value="ABC1_TM_sf"/>
</dbReference>
<feature type="domain" description="ABC transmembrane type-1" evidence="9">
    <location>
        <begin position="227"/>
        <end position="372"/>
    </location>
</feature>
<accession>A0A7J6UHM3</accession>
<proteinExistence type="inferred from homology"/>
<dbReference type="Pfam" id="PF06472">
    <property type="entry name" value="ABC_membrane_2"/>
    <property type="match status" value="1"/>
</dbReference>
<feature type="transmembrane region" description="Helical" evidence="7">
    <location>
        <begin position="346"/>
        <end position="371"/>
    </location>
</feature>
<keyword evidence="10" id="KW-0547">Nucleotide-binding</keyword>
<keyword evidence="11" id="KW-1185">Reference proteome</keyword>
<keyword evidence="4 7" id="KW-1133">Transmembrane helix</keyword>
<dbReference type="GO" id="GO:0016020">
    <property type="term" value="C:membrane"/>
    <property type="evidence" value="ECO:0007669"/>
    <property type="project" value="InterPro"/>
</dbReference>
<dbReference type="GO" id="GO:0016887">
    <property type="term" value="F:ATP hydrolysis activity"/>
    <property type="evidence" value="ECO:0007669"/>
    <property type="project" value="InterPro"/>
</dbReference>
<dbReference type="PANTHER" id="PTHR11384">
    <property type="entry name" value="ATP-BINDING CASSETTE, SUB-FAMILY D MEMBER"/>
    <property type="match status" value="1"/>
</dbReference>
<name>A0A7J6UHM3_PEROL</name>
<feature type="region of interest" description="Disordered" evidence="6">
    <location>
        <begin position="61"/>
        <end position="84"/>
    </location>
</feature>
<dbReference type="Pfam" id="PF00005">
    <property type="entry name" value="ABC_tran"/>
    <property type="match status" value="1"/>
</dbReference>
<evidence type="ECO:0000256" key="3">
    <source>
        <dbReference type="ARBA" id="ARBA00022692"/>
    </source>
</evidence>
<dbReference type="InterPro" id="IPR027417">
    <property type="entry name" value="P-loop_NTPase"/>
</dbReference>
<evidence type="ECO:0000256" key="4">
    <source>
        <dbReference type="ARBA" id="ARBA00022989"/>
    </source>
</evidence>
<evidence type="ECO:0000313" key="11">
    <source>
        <dbReference type="Proteomes" id="UP000553632"/>
    </source>
</evidence>
<keyword evidence="5 7" id="KW-0472">Membrane</keyword>
<evidence type="ECO:0000256" key="5">
    <source>
        <dbReference type="ARBA" id="ARBA00023136"/>
    </source>
</evidence>
<dbReference type="InterPro" id="IPR003439">
    <property type="entry name" value="ABC_transporter-like_ATP-bd"/>
</dbReference>
<keyword evidence="3 7" id="KW-0812">Transmembrane</keyword>
<sequence>MAITIPSSPSAAGHSSRASRIARIRLKDPESALRVAATLGVFLLSVGQAYRLARAAREINTTSTTKKKRSETQRTTLSEEDTPGKAGELVLTDADASSSGLLTRMLVPNSMAQRFTALRRLLDASWDGTAVLDKIVTYGILAGVLGTSLGKVIGQLYVWKLTSTIDAIILRKKDPPLYKLLSYMLAIGIPVATLQCSSAYLAGQFSLRLKTKLVKRQRYVALILSHINKVSTTFVELYWTRTMKAVDLVVYAGALMAQHGPWPVLVMLLYLFSTLKMTTELQATRQDMLMESAHLESTVNEALTRAVRHRENISAWQGRGYLETKQIFAQLELLQRSKSSRAWFDLLLGFMSTLGSKYIGSALGFWLTSYPYIASRNRRFAHMSTRPSEDYFGIISYFWTARIMMNLCTAFVQFMDDRASQEAGDKLYAKIHKLHQLLVTAPSTLPKAHRKFKVRMTNVSLKGVTIQSPSGPILVQSLTLDLNPGCCIALSGPSGSGKSALLRTLNGTRPICIGELARPKHGVMLVPQKLYMLRESSAKQQIAYPDGPPESSADEDRVAQCMRICELDRLSGRHTLSEAEQERVVLARLLYHKPKFALIDDCLRCKDSGGSVRLIRQ</sequence>
<dbReference type="Proteomes" id="UP000553632">
    <property type="component" value="Unassembled WGS sequence"/>
</dbReference>
<dbReference type="Gene3D" id="3.40.50.300">
    <property type="entry name" value="P-loop containing nucleotide triphosphate hydrolases"/>
    <property type="match status" value="1"/>
</dbReference>
<gene>
    <name evidence="10" type="primary">ABCD2_2</name>
    <name evidence="10" type="ORF">FOZ63_014304</name>
</gene>
<evidence type="ECO:0000259" key="8">
    <source>
        <dbReference type="Pfam" id="PF00005"/>
    </source>
</evidence>
<dbReference type="InterPro" id="IPR011527">
    <property type="entry name" value="ABC1_TM_dom"/>
</dbReference>
<feature type="transmembrane region" description="Helical" evidence="7">
    <location>
        <begin position="248"/>
        <end position="272"/>
    </location>
</feature>
<dbReference type="SUPFAM" id="SSF90123">
    <property type="entry name" value="ABC transporter transmembrane region"/>
    <property type="match status" value="1"/>
</dbReference>
<keyword evidence="10" id="KW-0067">ATP-binding</keyword>
<organism evidence="10 11">
    <name type="scientific">Perkinsus olseni</name>
    <name type="common">Perkinsus atlanticus</name>
    <dbReference type="NCBI Taxonomy" id="32597"/>
    <lineage>
        <taxon>Eukaryota</taxon>
        <taxon>Sar</taxon>
        <taxon>Alveolata</taxon>
        <taxon>Perkinsozoa</taxon>
        <taxon>Perkinsea</taxon>
        <taxon>Perkinsida</taxon>
        <taxon>Perkinsidae</taxon>
        <taxon>Perkinsus</taxon>
    </lineage>
</organism>
<evidence type="ECO:0000256" key="6">
    <source>
        <dbReference type="SAM" id="MobiDB-lite"/>
    </source>
</evidence>
<dbReference type="PANTHER" id="PTHR11384:SF59">
    <property type="entry name" value="LYSOSOMAL COBALAMIN TRANSPORTER ABCD4"/>
    <property type="match status" value="1"/>
</dbReference>
<dbReference type="EMBL" id="JABANO010003551">
    <property type="protein sequence ID" value="KAF4756673.1"/>
    <property type="molecule type" value="Genomic_DNA"/>
</dbReference>
<comment type="caution">
    <text evidence="10">The sequence shown here is derived from an EMBL/GenBank/DDBJ whole genome shotgun (WGS) entry which is preliminary data.</text>
</comment>
<dbReference type="InterPro" id="IPR050835">
    <property type="entry name" value="ABC_transporter_sub-D"/>
</dbReference>
<evidence type="ECO:0000259" key="9">
    <source>
        <dbReference type="Pfam" id="PF06472"/>
    </source>
</evidence>
<dbReference type="GO" id="GO:0005524">
    <property type="term" value="F:ATP binding"/>
    <property type="evidence" value="ECO:0007669"/>
    <property type="project" value="UniProtKB-KW"/>
</dbReference>
<evidence type="ECO:0000313" key="10">
    <source>
        <dbReference type="EMBL" id="KAF4756673.1"/>
    </source>
</evidence>
<evidence type="ECO:0000256" key="7">
    <source>
        <dbReference type="SAM" id="Phobius"/>
    </source>
</evidence>
<feature type="domain" description="ABC transporter" evidence="8">
    <location>
        <begin position="476"/>
        <end position="602"/>
    </location>
</feature>
<evidence type="ECO:0000256" key="2">
    <source>
        <dbReference type="ARBA" id="ARBA00022448"/>
    </source>
</evidence>
<dbReference type="AlphaFoldDB" id="A0A7J6UHM3"/>
<dbReference type="OMA" id="MRICELD"/>
<feature type="transmembrane region" description="Helical" evidence="7">
    <location>
        <begin position="180"/>
        <end position="202"/>
    </location>
</feature>
<dbReference type="GO" id="GO:0140359">
    <property type="term" value="F:ABC-type transporter activity"/>
    <property type="evidence" value="ECO:0007669"/>
    <property type="project" value="InterPro"/>
</dbReference>
<reference evidence="10 11" key="1">
    <citation type="submission" date="2020-04" db="EMBL/GenBank/DDBJ databases">
        <title>Perkinsus olseni comparative genomics.</title>
        <authorList>
            <person name="Bogema D.R."/>
        </authorList>
    </citation>
    <scope>NUCLEOTIDE SEQUENCE [LARGE SCALE GENOMIC DNA]</scope>
    <source>
        <strain evidence="10 11">ATCC PRA-207</strain>
    </source>
</reference>